<evidence type="ECO:0000313" key="4">
    <source>
        <dbReference type="Proteomes" id="UP000652761"/>
    </source>
</evidence>
<reference evidence="3" key="1">
    <citation type="submission" date="2017-07" db="EMBL/GenBank/DDBJ databases">
        <title>Taro Niue Genome Assembly and Annotation.</title>
        <authorList>
            <person name="Atibalentja N."/>
            <person name="Keating K."/>
            <person name="Fields C.J."/>
        </authorList>
    </citation>
    <scope>NUCLEOTIDE SEQUENCE</scope>
    <source>
        <strain evidence="3">Niue_2</strain>
        <tissue evidence="3">Leaf</tissue>
    </source>
</reference>
<organism evidence="3 4">
    <name type="scientific">Colocasia esculenta</name>
    <name type="common">Wild taro</name>
    <name type="synonym">Arum esculentum</name>
    <dbReference type="NCBI Taxonomy" id="4460"/>
    <lineage>
        <taxon>Eukaryota</taxon>
        <taxon>Viridiplantae</taxon>
        <taxon>Streptophyta</taxon>
        <taxon>Embryophyta</taxon>
        <taxon>Tracheophyta</taxon>
        <taxon>Spermatophyta</taxon>
        <taxon>Magnoliopsida</taxon>
        <taxon>Liliopsida</taxon>
        <taxon>Araceae</taxon>
        <taxon>Aroideae</taxon>
        <taxon>Colocasieae</taxon>
        <taxon>Colocasia</taxon>
    </lineage>
</organism>
<keyword evidence="1" id="KW-0472">Membrane</keyword>
<evidence type="ECO:0008006" key="5">
    <source>
        <dbReference type="Google" id="ProtNLM"/>
    </source>
</evidence>
<gene>
    <name evidence="3" type="ORF">Taro_055013</name>
</gene>
<evidence type="ECO:0000256" key="1">
    <source>
        <dbReference type="SAM" id="Phobius"/>
    </source>
</evidence>
<accession>A0A843XRN9</accession>
<keyword evidence="2" id="KW-0732">Signal</keyword>
<evidence type="ECO:0000313" key="3">
    <source>
        <dbReference type="EMBL" id="MQM21966.1"/>
    </source>
</evidence>
<proteinExistence type="predicted"/>
<keyword evidence="1" id="KW-1133">Transmembrane helix</keyword>
<protein>
    <recommendedName>
        <fullName evidence="5">Secreted protein</fullName>
    </recommendedName>
</protein>
<dbReference type="EMBL" id="NMUH01011886">
    <property type="protein sequence ID" value="MQM21966.1"/>
    <property type="molecule type" value="Genomic_DNA"/>
</dbReference>
<keyword evidence="1" id="KW-0812">Transmembrane</keyword>
<keyword evidence="4" id="KW-1185">Reference proteome</keyword>
<sequence>MVLASLVSVMGVWLVVLLWKCQSHLVVFPCVWKRLVGAHCCDLPVESSSLGLDCCVQSTRLLLVKVVDLDPVCGPVFGQFSVLFAFKFLGCADGTTGGSLWFSLLLLAFPCRHTLADGCLASVVVVRLVVPPVEVLALRRGFLFRVRRRPVVCLLSLLSVGCLGWWCFHMAFGAMSHTVVTFVVKVPPLVLS</sequence>
<dbReference type="AlphaFoldDB" id="A0A843XRN9"/>
<feature type="signal peptide" evidence="2">
    <location>
        <begin position="1"/>
        <end position="23"/>
    </location>
</feature>
<feature type="transmembrane region" description="Helical" evidence="1">
    <location>
        <begin position="151"/>
        <end position="172"/>
    </location>
</feature>
<comment type="caution">
    <text evidence="3">The sequence shown here is derived from an EMBL/GenBank/DDBJ whole genome shotgun (WGS) entry which is preliminary data.</text>
</comment>
<name>A0A843XRN9_COLES</name>
<feature type="chain" id="PRO_5032352837" description="Secreted protein" evidence="2">
    <location>
        <begin position="24"/>
        <end position="192"/>
    </location>
</feature>
<dbReference type="Proteomes" id="UP000652761">
    <property type="component" value="Unassembled WGS sequence"/>
</dbReference>
<evidence type="ECO:0000256" key="2">
    <source>
        <dbReference type="SAM" id="SignalP"/>
    </source>
</evidence>